<feature type="non-terminal residue" evidence="6">
    <location>
        <position position="388"/>
    </location>
</feature>
<keyword evidence="5" id="KW-0966">Cell projection</keyword>
<dbReference type="EMBL" id="KK120694">
    <property type="protein sequence ID" value="KFM78841.1"/>
    <property type="molecule type" value="Genomic_DNA"/>
</dbReference>
<dbReference type="AlphaFoldDB" id="A0A087UNA2"/>
<name>A0A087UNA2_STEMI</name>
<evidence type="ECO:0000256" key="1">
    <source>
        <dbReference type="ARBA" id="ARBA00004138"/>
    </source>
</evidence>
<evidence type="ECO:0000256" key="5">
    <source>
        <dbReference type="ARBA" id="ARBA00023273"/>
    </source>
</evidence>
<evidence type="ECO:0000256" key="4">
    <source>
        <dbReference type="ARBA" id="ARBA00023069"/>
    </source>
</evidence>
<accession>A0A087UNA2</accession>
<keyword evidence="4" id="KW-0969">Cilium</keyword>
<keyword evidence="6" id="KW-0282">Flagellum</keyword>
<keyword evidence="7" id="KW-1185">Reference proteome</keyword>
<dbReference type="GO" id="GO:0036064">
    <property type="term" value="C:ciliary basal body"/>
    <property type="evidence" value="ECO:0007669"/>
    <property type="project" value="TreeGrafter"/>
</dbReference>
<keyword evidence="3" id="KW-0677">Repeat</keyword>
<dbReference type="Proteomes" id="UP000054359">
    <property type="component" value="Unassembled WGS sequence"/>
</dbReference>
<comment type="subcellular location">
    <subcellularLocation>
        <location evidence="1">Cell projection</location>
        <location evidence="1">Cilium</location>
    </subcellularLocation>
</comment>
<dbReference type="STRING" id="407821.A0A087UNA2"/>
<sequence>MSKQHTEHLVQQIAPKLLQMKKQTTAAQLFLKINSIKNALDALIDAKDWSKAKRVAAEVDPRYEEYVDNCYKDYLRSEGNTSELADIDVIAALDLYAEKNQWEKCLDMAQKQGMKVLHKYVALLAIKLIKEKKEQKALSLYVKYGIPAITQNFSIYRHIVSAIFAMQDTFSYEAYSLWSSLRNILFQLCQSLQKIGSDESDEFENFLTIAHYYSNRSACLGHSSLERQAAKISVSLLRYADVIPADKAFYEAGIAARGIGWDNIAFVCLNHLMDIYEAIEEGGSEVDNTDFQDTDIPSNILIPSEPSITEAQHEEAKEWVLSASMDQSIDQFLPLDERKMFESSLISHDGEHYQPCIVTGYPVIRHKVDFGRSNKVANKDDWNKFLMG</sequence>
<dbReference type="GO" id="GO:0005930">
    <property type="term" value="C:axoneme"/>
    <property type="evidence" value="ECO:0007669"/>
    <property type="project" value="TreeGrafter"/>
</dbReference>
<dbReference type="OrthoDB" id="6410639at2759"/>
<protein>
    <submittedName>
        <fullName evidence="6">Intraflagellar transport protein 172-like protein</fullName>
    </submittedName>
</protein>
<dbReference type="GO" id="GO:0030992">
    <property type="term" value="C:intraciliary transport particle B"/>
    <property type="evidence" value="ECO:0007669"/>
    <property type="project" value="TreeGrafter"/>
</dbReference>
<evidence type="ECO:0000256" key="3">
    <source>
        <dbReference type="ARBA" id="ARBA00022737"/>
    </source>
</evidence>
<evidence type="ECO:0000313" key="6">
    <source>
        <dbReference type="EMBL" id="KFM78841.1"/>
    </source>
</evidence>
<organism evidence="6 7">
    <name type="scientific">Stegodyphus mimosarum</name>
    <name type="common">African social velvet spider</name>
    <dbReference type="NCBI Taxonomy" id="407821"/>
    <lineage>
        <taxon>Eukaryota</taxon>
        <taxon>Metazoa</taxon>
        <taxon>Ecdysozoa</taxon>
        <taxon>Arthropoda</taxon>
        <taxon>Chelicerata</taxon>
        <taxon>Arachnida</taxon>
        <taxon>Araneae</taxon>
        <taxon>Araneomorphae</taxon>
        <taxon>Entelegynae</taxon>
        <taxon>Eresoidea</taxon>
        <taxon>Eresidae</taxon>
        <taxon>Stegodyphus</taxon>
    </lineage>
</organism>
<gene>
    <name evidence="6" type="ORF">X975_25755</name>
</gene>
<reference evidence="6 7" key="1">
    <citation type="submission" date="2013-11" db="EMBL/GenBank/DDBJ databases">
        <title>Genome sequencing of Stegodyphus mimosarum.</title>
        <authorList>
            <person name="Bechsgaard J."/>
        </authorList>
    </citation>
    <scope>NUCLEOTIDE SEQUENCE [LARGE SCALE GENOMIC DNA]</scope>
</reference>
<evidence type="ECO:0000313" key="7">
    <source>
        <dbReference type="Proteomes" id="UP000054359"/>
    </source>
</evidence>
<dbReference type="PANTHER" id="PTHR15722">
    <property type="entry name" value="IFT140/172-RELATED"/>
    <property type="match status" value="1"/>
</dbReference>
<keyword evidence="2" id="KW-0853">WD repeat</keyword>
<proteinExistence type="predicted"/>
<evidence type="ECO:0000256" key="2">
    <source>
        <dbReference type="ARBA" id="ARBA00022574"/>
    </source>
</evidence>
<dbReference type="GO" id="GO:0042073">
    <property type="term" value="P:intraciliary transport"/>
    <property type="evidence" value="ECO:0007669"/>
    <property type="project" value="TreeGrafter"/>
</dbReference>
<dbReference type="OMA" id="RSHDICE"/>
<dbReference type="PANTHER" id="PTHR15722:SF2">
    <property type="entry name" value="INTRAFLAGELLAR TRANSPORT PROTEIN 172 HOMOLOG"/>
    <property type="match status" value="1"/>
</dbReference>